<evidence type="ECO:0000313" key="4">
    <source>
        <dbReference type="Proteomes" id="UP000237923"/>
    </source>
</evidence>
<dbReference type="Pfam" id="PF13454">
    <property type="entry name" value="NAD_binding_9"/>
    <property type="match status" value="1"/>
</dbReference>
<evidence type="ECO:0000313" key="5">
    <source>
        <dbReference type="Proteomes" id="UP000239237"/>
    </source>
</evidence>
<evidence type="ECO:0000313" key="2">
    <source>
        <dbReference type="EMBL" id="SPD93596.1"/>
    </source>
</evidence>
<evidence type="ECO:0000313" key="3">
    <source>
        <dbReference type="EMBL" id="SPE09252.1"/>
    </source>
</evidence>
<dbReference type="Proteomes" id="UP000239237">
    <property type="component" value="Unassembled WGS sequence"/>
</dbReference>
<dbReference type="EMBL" id="OKQR01000002">
    <property type="protein sequence ID" value="SPD93596.1"/>
    <property type="molecule type" value="Genomic_DNA"/>
</dbReference>
<name>A0A2N9KEJ4_9LACO</name>
<accession>A0A2N9KEJ4</accession>
<protein>
    <recommendedName>
        <fullName evidence="1">FAD-dependent urate hydroxylase HpyO/Asp monooxygenase CreE-like FAD/NAD(P)-binding domain-containing protein</fullName>
    </recommendedName>
</protein>
<dbReference type="Proteomes" id="UP000237923">
    <property type="component" value="Unassembled WGS sequence"/>
</dbReference>
<evidence type="ECO:0000259" key="1">
    <source>
        <dbReference type="Pfam" id="PF13454"/>
    </source>
</evidence>
<proteinExistence type="predicted"/>
<dbReference type="InterPro" id="IPR052189">
    <property type="entry name" value="L-asp_N-monooxygenase_NS-form"/>
</dbReference>
<feature type="domain" description="FAD-dependent urate hydroxylase HpyO/Asp monooxygenase CreE-like FAD/NAD(P)-binding" evidence="1">
    <location>
        <begin position="4"/>
        <end position="183"/>
    </location>
</feature>
<reference evidence="2 5" key="2">
    <citation type="submission" date="2018-02" db="EMBL/GenBank/DDBJ databases">
        <authorList>
            <person name="Rodrigo-Torres L."/>
            <person name="Arahal R. D."/>
            <person name="Lucena T."/>
        </authorList>
    </citation>
    <scope>NUCLEOTIDE SEQUENCE [LARGE SCALE GENOMIC DNA]</scope>
    <source>
        <strain evidence="2 5">CECT 8486</strain>
    </source>
</reference>
<dbReference type="InterPro" id="IPR038732">
    <property type="entry name" value="HpyO/CreE_NAD-binding"/>
</dbReference>
<dbReference type="InterPro" id="IPR036188">
    <property type="entry name" value="FAD/NAD-bd_sf"/>
</dbReference>
<dbReference type="PANTHER" id="PTHR40254">
    <property type="entry name" value="BLR0577 PROTEIN"/>
    <property type="match status" value="1"/>
</dbReference>
<dbReference type="PANTHER" id="PTHR40254:SF1">
    <property type="entry name" value="BLR0577 PROTEIN"/>
    <property type="match status" value="1"/>
</dbReference>
<sequence>MQVAIIGAGPRGLAVAERLINLADDNVQIDVQIFDPHVIGGRVWDPFIPQNKLFLMNTVIDQVTLFTDDSIERGGKPLHGPTLFQWLKSDARTFLENHSEFDDSYAAEIQHLTSPSDFATRGMMGIYAAWYFEWLKKRVRSNQTLTFTQQRAENLTQIGTNYQVVLADGTQIFANQVVMALGHLNNDLTAEEAKFKSFADENGLKYLPPTHPSEANLSVLSQEDTVIIRGLGLSFFDYMAGLSIGKGGHFEREKDGNLTYHSSGQEPHIIAGSRSGVPLHARGINEKEASEVYEPIFFTLPALEALRATGHGQIKYEDFEKLLVKELTYKHLLNRIDNPTSNLTYDQAQDLKQALLTSADLNATAESFGLIDEPPFDIEAIRQPAKYLPKSADYTEWFLDYLEKDIQDARLGNKKAPFAGAFDILRDLRDRVRFVVEHDYFSADEYEIFLSKFRPLDAMVSVGPPLERVEQLRALIKAGIVEVMAANIQVTTEAGDFVARDVRGNKVQGNALVEARVGMTNIDLSTNPLIAGLREKGILATAIWTRNDGSTYKLGSADADRRTFEVVNSKGERMHNLYIYGIPLEGKKWFGTVIPRPGVNTVVLREGAWIAQQILA</sequence>
<keyword evidence="5" id="KW-1185">Reference proteome</keyword>
<dbReference type="SUPFAM" id="SSF51905">
    <property type="entry name" value="FAD/NAD(P)-binding domain"/>
    <property type="match status" value="1"/>
</dbReference>
<reference evidence="3 4" key="1">
    <citation type="submission" date="2018-02" db="EMBL/GenBank/DDBJ databases">
        <authorList>
            <person name="Cohen D.B."/>
            <person name="Kent A.D."/>
        </authorList>
    </citation>
    <scope>NUCLEOTIDE SEQUENCE [LARGE SCALE GENOMIC DNA]</scope>
    <source>
        <strain evidence="3 4">CECT 9216</strain>
    </source>
</reference>
<organism evidence="3 4">
    <name type="scientific">Leuconostoc suionicum</name>
    <dbReference type="NCBI Taxonomy" id="1511761"/>
    <lineage>
        <taxon>Bacteria</taxon>
        <taxon>Bacillati</taxon>
        <taxon>Bacillota</taxon>
        <taxon>Bacilli</taxon>
        <taxon>Lactobacillales</taxon>
        <taxon>Lactobacillaceae</taxon>
        <taxon>Leuconostoc</taxon>
    </lineage>
</organism>
<dbReference type="AlphaFoldDB" id="A0A2N9KEJ4"/>
<gene>
    <name evidence="2" type="ORF">LES8486_01252</name>
    <name evidence="3" type="ORF">LES9216_01399</name>
</gene>
<dbReference type="EMBL" id="OKQU01000002">
    <property type="protein sequence ID" value="SPE09252.1"/>
    <property type="molecule type" value="Genomic_DNA"/>
</dbReference>
<dbReference type="RefSeq" id="WP_105299739.1">
    <property type="nucleotide sequence ID" value="NZ_JASDEF010000007.1"/>
</dbReference>
<dbReference type="Gene3D" id="3.50.50.60">
    <property type="entry name" value="FAD/NAD(P)-binding domain"/>
    <property type="match status" value="1"/>
</dbReference>